<feature type="compositionally biased region" description="Low complexity" evidence="1">
    <location>
        <begin position="431"/>
        <end position="445"/>
    </location>
</feature>
<feature type="region of interest" description="Disordered" evidence="1">
    <location>
        <begin position="408"/>
        <end position="463"/>
    </location>
</feature>
<evidence type="ECO:0000256" key="2">
    <source>
        <dbReference type="SAM" id="Phobius"/>
    </source>
</evidence>
<organism evidence="3 4">
    <name type="scientific">Amphibalanus amphitrite</name>
    <name type="common">Striped barnacle</name>
    <name type="synonym">Balanus amphitrite</name>
    <dbReference type="NCBI Taxonomy" id="1232801"/>
    <lineage>
        <taxon>Eukaryota</taxon>
        <taxon>Metazoa</taxon>
        <taxon>Ecdysozoa</taxon>
        <taxon>Arthropoda</taxon>
        <taxon>Crustacea</taxon>
        <taxon>Multicrustacea</taxon>
        <taxon>Cirripedia</taxon>
        <taxon>Thoracica</taxon>
        <taxon>Thoracicalcarea</taxon>
        <taxon>Balanomorpha</taxon>
        <taxon>Balanoidea</taxon>
        <taxon>Balanidae</taxon>
        <taxon>Amphibalaninae</taxon>
        <taxon>Amphibalanus</taxon>
    </lineage>
</organism>
<evidence type="ECO:0000313" key="4">
    <source>
        <dbReference type="Proteomes" id="UP000440578"/>
    </source>
</evidence>
<keyword evidence="4" id="KW-1185">Reference proteome</keyword>
<name>A0A6A4WU57_AMPAM</name>
<keyword evidence="2" id="KW-0812">Transmembrane</keyword>
<feature type="region of interest" description="Disordered" evidence="1">
    <location>
        <begin position="361"/>
        <end position="394"/>
    </location>
</feature>
<protein>
    <submittedName>
        <fullName evidence="3">Uncharacterized protein</fullName>
    </submittedName>
</protein>
<feature type="transmembrane region" description="Helical" evidence="2">
    <location>
        <begin position="23"/>
        <end position="44"/>
    </location>
</feature>
<feature type="compositionally biased region" description="Pro residues" evidence="1">
    <location>
        <begin position="409"/>
        <end position="430"/>
    </location>
</feature>
<dbReference type="Proteomes" id="UP000440578">
    <property type="component" value="Unassembled WGS sequence"/>
</dbReference>
<feature type="region of interest" description="Disordered" evidence="1">
    <location>
        <begin position="504"/>
        <end position="660"/>
    </location>
</feature>
<feature type="compositionally biased region" description="Basic and acidic residues" evidence="1">
    <location>
        <begin position="577"/>
        <end position="619"/>
    </location>
</feature>
<gene>
    <name evidence="3" type="ORF">FJT64_001884</name>
</gene>
<dbReference type="EMBL" id="VIIS01000292">
    <property type="protein sequence ID" value="KAF0310687.1"/>
    <property type="molecule type" value="Genomic_DNA"/>
</dbReference>
<evidence type="ECO:0000256" key="1">
    <source>
        <dbReference type="SAM" id="MobiDB-lite"/>
    </source>
</evidence>
<accession>A0A6A4WU57</accession>
<evidence type="ECO:0000313" key="3">
    <source>
        <dbReference type="EMBL" id="KAF0310687.1"/>
    </source>
</evidence>
<proteinExistence type="predicted"/>
<feature type="compositionally biased region" description="Low complexity" evidence="1">
    <location>
        <begin position="623"/>
        <end position="637"/>
    </location>
</feature>
<reference evidence="3 4" key="1">
    <citation type="submission" date="2019-07" db="EMBL/GenBank/DDBJ databases">
        <title>Draft genome assembly of a fouling barnacle, Amphibalanus amphitrite (Darwin, 1854): The first reference genome for Thecostraca.</title>
        <authorList>
            <person name="Kim W."/>
        </authorList>
    </citation>
    <scope>NUCLEOTIDE SEQUENCE [LARGE SCALE GENOMIC DNA]</scope>
    <source>
        <strain evidence="3">SNU_AA5</strain>
        <tissue evidence="3">Soma without cirri and trophi</tissue>
    </source>
</reference>
<feature type="region of interest" description="Disordered" evidence="1">
    <location>
        <begin position="782"/>
        <end position="803"/>
    </location>
</feature>
<feature type="compositionally biased region" description="Low complexity" evidence="1">
    <location>
        <begin position="370"/>
        <end position="391"/>
    </location>
</feature>
<feature type="region of interest" description="Disordered" evidence="1">
    <location>
        <begin position="231"/>
        <end position="250"/>
    </location>
</feature>
<feature type="compositionally biased region" description="Basic and acidic residues" evidence="1">
    <location>
        <begin position="539"/>
        <end position="557"/>
    </location>
</feature>
<comment type="caution">
    <text evidence="3">The sequence shown here is derived from an EMBL/GenBank/DDBJ whole genome shotgun (WGS) entry which is preliminary data.</text>
</comment>
<sequence>MTASAAAPYEGRSAPAGVDDETLVMLVGVLNLAGLFLYSAYNFVQDRPRLRSTYDRYVDAQVRRVLDDLVMRVHQTAYFSGLLETARSAGRGFGDAVPYMDFDRLEALSEDFPFPAAPGRQLAWLKRLNVTRSERTTLAGTLPLLSALRRLPAGLRRALRELAQPQPALAGHQQRAYAGLVRLASSLHWASGGTSLDGRQLRFFKSKWRKKPLTAKQEALLRRKIGLDREDKPWEDAEDEDTLPPPEDGYGEVWTGSHWTDRWYQLASQVTPVLLDAGNGYALSRRRPHCLPAVVCRLNRDWQPHGAVKASLSPLASLLLGWWLQDLGAGITLEDTLVAVRAGWMQRSCSDLYPHCHAVRGSEPPPDLITTTSTTVTSTGTSTTPAAGGSTEPPHGFFWALSSLLKNPVPRPPRPVGSRPPPPPPPPPTTTTPSTTTSTTTGLPPEIVGRLPPAPPTGEEPLAALEPHHLGDVDWGGAPPIEPPPEVPTVHLGWDRHQAVAWNRLDVGGSGGPPWDQFGGHGGKPIRGRPREAAGAAIDYRRPDQWPEQRTEFEREPVQPQQTEQWSDEGTEQSIDQQDRRPDHRPEQNSEQRPHQRPEHDPEQAPHQRIDPESDHGPEPDDSASAPSDQDPAASADRYQGGHLIPGSLSSGDGGAGRLPGALLALRRRPYRPSRRGYISEYGSDVLSGVQQSYAAGGAAPTEAAATTFRPGLVLDAPAPVREQQHQQSVRTGGQLLPGRYRLGLRRGLPSGGAQGVLPAYAERRRGLPPVPSAAPVIPATSPAPRHRWLPPPTAAPSGGERRRTWVQFGPQDGVTDAEKHRNLFNYVRDRSVRRLWGLG</sequence>
<keyword evidence="2" id="KW-0472">Membrane</keyword>
<keyword evidence="2" id="KW-1133">Transmembrane helix</keyword>
<dbReference type="AlphaFoldDB" id="A0A6A4WU57"/>